<dbReference type="RefSeq" id="WP_106539366.1">
    <property type="nucleotide sequence ID" value="NZ_ML142904.1"/>
</dbReference>
<accession>A0A2P8DK21</accession>
<protein>
    <recommendedName>
        <fullName evidence="5">Small secreted protein</fullName>
    </recommendedName>
</protein>
<feature type="chain" id="PRO_5015200751" description="Small secreted protein" evidence="2">
    <location>
        <begin position="26"/>
        <end position="154"/>
    </location>
</feature>
<feature type="signal peptide" evidence="2">
    <location>
        <begin position="1"/>
        <end position="25"/>
    </location>
</feature>
<evidence type="ECO:0000256" key="1">
    <source>
        <dbReference type="SAM" id="MobiDB-lite"/>
    </source>
</evidence>
<feature type="compositionally biased region" description="Polar residues" evidence="1">
    <location>
        <begin position="124"/>
        <end position="133"/>
    </location>
</feature>
<evidence type="ECO:0000313" key="4">
    <source>
        <dbReference type="Proteomes" id="UP000243528"/>
    </source>
</evidence>
<evidence type="ECO:0008006" key="5">
    <source>
        <dbReference type="Google" id="ProtNLM"/>
    </source>
</evidence>
<dbReference type="AlphaFoldDB" id="A0A2P8DK21"/>
<evidence type="ECO:0000313" key="3">
    <source>
        <dbReference type="EMBL" id="PSK97538.1"/>
    </source>
</evidence>
<dbReference type="Proteomes" id="UP000243528">
    <property type="component" value="Unassembled WGS sequence"/>
</dbReference>
<keyword evidence="2" id="KW-0732">Signal</keyword>
<dbReference type="OrthoDB" id="3748582at2"/>
<sequence>MTRITQTAFSLLGASALAISLTACGDSEGGGETTAGSDGGGYCDELKSVNEEFANAGSAMTNPDQLSGMVDSFQGIADVAPEEVKADWEALVGGLETLSEIDMSDPEAMQDPKVKEKLQGLGDLQTNSDNISTHAKDECDIDLGGSGATATPGS</sequence>
<name>A0A2P8DK21_9ACTN</name>
<feature type="region of interest" description="Disordered" evidence="1">
    <location>
        <begin position="118"/>
        <end position="154"/>
    </location>
</feature>
<proteinExistence type="predicted"/>
<comment type="caution">
    <text evidence="3">The sequence shown here is derived from an EMBL/GenBank/DDBJ whole genome shotgun (WGS) entry which is preliminary data.</text>
</comment>
<keyword evidence="4" id="KW-1185">Reference proteome</keyword>
<reference evidence="3 4" key="1">
    <citation type="submission" date="2018-03" db="EMBL/GenBank/DDBJ databases">
        <title>Genomic Encyclopedia of Archaeal and Bacterial Type Strains, Phase II (KMG-II): from individual species to whole genera.</title>
        <authorList>
            <person name="Goeker M."/>
        </authorList>
    </citation>
    <scope>NUCLEOTIDE SEQUENCE [LARGE SCALE GENOMIC DNA]</scope>
    <source>
        <strain evidence="3 4">DSM 45211</strain>
    </source>
</reference>
<evidence type="ECO:0000256" key="2">
    <source>
        <dbReference type="SAM" id="SignalP"/>
    </source>
</evidence>
<gene>
    <name evidence="3" type="ORF">CLV30_12230</name>
</gene>
<dbReference type="PROSITE" id="PS51257">
    <property type="entry name" value="PROKAR_LIPOPROTEIN"/>
    <property type="match status" value="1"/>
</dbReference>
<dbReference type="EMBL" id="PYGE01000022">
    <property type="protein sequence ID" value="PSK97538.1"/>
    <property type="molecule type" value="Genomic_DNA"/>
</dbReference>
<organism evidence="3 4">
    <name type="scientific">Haloactinopolyspora alba</name>
    <dbReference type="NCBI Taxonomy" id="648780"/>
    <lineage>
        <taxon>Bacteria</taxon>
        <taxon>Bacillati</taxon>
        <taxon>Actinomycetota</taxon>
        <taxon>Actinomycetes</taxon>
        <taxon>Jiangellales</taxon>
        <taxon>Jiangellaceae</taxon>
        <taxon>Haloactinopolyspora</taxon>
    </lineage>
</organism>